<keyword evidence="2" id="KW-1185">Reference proteome</keyword>
<gene>
    <name evidence="1" type="ORF">RR48_11628</name>
</gene>
<evidence type="ECO:0000313" key="2">
    <source>
        <dbReference type="Proteomes" id="UP000053240"/>
    </source>
</evidence>
<evidence type="ECO:0000313" key="1">
    <source>
        <dbReference type="EMBL" id="KPJ12372.1"/>
    </source>
</evidence>
<dbReference type="EMBL" id="KQ460779">
    <property type="protein sequence ID" value="KPJ12372.1"/>
    <property type="molecule type" value="Genomic_DNA"/>
</dbReference>
<proteinExistence type="predicted"/>
<dbReference type="AlphaFoldDB" id="A0A194R3V5"/>
<accession>A0A194R3V5</accession>
<protein>
    <submittedName>
        <fullName evidence="1">Uncharacterized protein</fullName>
    </submittedName>
</protein>
<organism evidence="1 2">
    <name type="scientific">Papilio machaon</name>
    <name type="common">Old World swallowtail butterfly</name>
    <dbReference type="NCBI Taxonomy" id="76193"/>
    <lineage>
        <taxon>Eukaryota</taxon>
        <taxon>Metazoa</taxon>
        <taxon>Ecdysozoa</taxon>
        <taxon>Arthropoda</taxon>
        <taxon>Hexapoda</taxon>
        <taxon>Insecta</taxon>
        <taxon>Pterygota</taxon>
        <taxon>Neoptera</taxon>
        <taxon>Endopterygota</taxon>
        <taxon>Lepidoptera</taxon>
        <taxon>Glossata</taxon>
        <taxon>Ditrysia</taxon>
        <taxon>Papilionoidea</taxon>
        <taxon>Papilionidae</taxon>
        <taxon>Papilioninae</taxon>
        <taxon>Papilio</taxon>
    </lineage>
</organism>
<dbReference type="InParanoid" id="A0A194R3V5"/>
<sequence>MGRKIPAKKHRGVKDPLIQQAKRLKELKGKINAPPNDPDDQPVPKSLTRLFAFEHSSNIEHSENIKTATLTLAAAAAPSLVKM</sequence>
<reference evidence="1 2" key="1">
    <citation type="journal article" date="2015" name="Nat. Commun.">
        <title>Outbred genome sequencing and CRISPR/Cas9 gene editing in butterflies.</title>
        <authorList>
            <person name="Li X."/>
            <person name="Fan D."/>
            <person name="Zhang W."/>
            <person name="Liu G."/>
            <person name="Zhang L."/>
            <person name="Zhao L."/>
            <person name="Fang X."/>
            <person name="Chen L."/>
            <person name="Dong Y."/>
            <person name="Chen Y."/>
            <person name="Ding Y."/>
            <person name="Zhao R."/>
            <person name="Feng M."/>
            <person name="Zhu Y."/>
            <person name="Feng Y."/>
            <person name="Jiang X."/>
            <person name="Zhu D."/>
            <person name="Xiang H."/>
            <person name="Feng X."/>
            <person name="Li S."/>
            <person name="Wang J."/>
            <person name="Zhang G."/>
            <person name="Kronforst M.R."/>
            <person name="Wang W."/>
        </authorList>
    </citation>
    <scope>NUCLEOTIDE SEQUENCE [LARGE SCALE GENOMIC DNA]</scope>
    <source>
        <strain evidence="1">Ya'a_city_454_Pm</strain>
        <tissue evidence="1">Whole body</tissue>
    </source>
</reference>
<name>A0A194R3V5_PAPMA</name>
<dbReference type="Proteomes" id="UP000053240">
    <property type="component" value="Unassembled WGS sequence"/>
</dbReference>